<organism evidence="1 2">
    <name type="scientific">Rhizophagus irregularis</name>
    <dbReference type="NCBI Taxonomy" id="588596"/>
    <lineage>
        <taxon>Eukaryota</taxon>
        <taxon>Fungi</taxon>
        <taxon>Fungi incertae sedis</taxon>
        <taxon>Mucoromycota</taxon>
        <taxon>Glomeromycotina</taxon>
        <taxon>Glomeromycetes</taxon>
        <taxon>Glomerales</taxon>
        <taxon>Glomeraceae</taxon>
        <taxon>Rhizophagus</taxon>
    </lineage>
</organism>
<gene>
    <name evidence="1" type="ORF">RhiirC2_800632</name>
</gene>
<dbReference type="AlphaFoldDB" id="A0A2N1M3E6"/>
<comment type="caution">
    <text evidence="1">The sequence shown here is derived from an EMBL/GenBank/DDBJ whole genome shotgun (WGS) entry which is preliminary data.</text>
</comment>
<evidence type="ECO:0000313" key="2">
    <source>
        <dbReference type="Proteomes" id="UP000233469"/>
    </source>
</evidence>
<dbReference type="Proteomes" id="UP000233469">
    <property type="component" value="Unassembled WGS sequence"/>
</dbReference>
<reference evidence="1 2" key="1">
    <citation type="submission" date="2016-04" db="EMBL/GenBank/DDBJ databases">
        <title>Genome analyses suggest a sexual origin of heterokaryosis in a supposedly ancient asexual fungus.</title>
        <authorList>
            <person name="Ropars J."/>
            <person name="Sedzielewska K."/>
            <person name="Noel J."/>
            <person name="Charron P."/>
            <person name="Farinelli L."/>
            <person name="Marton T."/>
            <person name="Kruger M."/>
            <person name="Pelin A."/>
            <person name="Brachmann A."/>
            <person name="Corradi N."/>
        </authorList>
    </citation>
    <scope>NUCLEOTIDE SEQUENCE [LARGE SCALE GENOMIC DNA]</scope>
    <source>
        <strain evidence="1 2">C2</strain>
    </source>
</reference>
<name>A0A2N1M3E6_9GLOM</name>
<proteinExistence type="predicted"/>
<accession>A0A2N1M3E6</accession>
<reference evidence="1 2" key="2">
    <citation type="submission" date="2017-10" db="EMBL/GenBank/DDBJ databases">
        <title>Extensive intraspecific genome diversity in a model arbuscular mycorrhizal fungus.</title>
        <authorList>
            <person name="Chen E.C.H."/>
            <person name="Morin E."/>
            <person name="Baudet D."/>
            <person name="Noel J."/>
            <person name="Ndikumana S."/>
            <person name="Charron P."/>
            <person name="St-Onge C."/>
            <person name="Giorgi J."/>
            <person name="Grigoriev I.V."/>
            <person name="Roux C."/>
            <person name="Martin F.M."/>
            <person name="Corradi N."/>
        </authorList>
    </citation>
    <scope>NUCLEOTIDE SEQUENCE [LARGE SCALE GENOMIC DNA]</scope>
    <source>
        <strain evidence="1 2">C2</strain>
    </source>
</reference>
<dbReference type="EMBL" id="LLXL01006108">
    <property type="protein sequence ID" value="PKK56153.1"/>
    <property type="molecule type" value="Genomic_DNA"/>
</dbReference>
<sequence>MQEIHHSDVLVRDLTVDLKYVNLESFLPDDVFKRHTYIKELQFDVAVTIYQYHQGNYLGTLNYIWKVPSCFNDRDETKLAQIMASLQKLLLKFYI</sequence>
<evidence type="ECO:0000313" key="1">
    <source>
        <dbReference type="EMBL" id="PKK56153.1"/>
    </source>
</evidence>
<protein>
    <submittedName>
        <fullName evidence="1">Uncharacterized protein</fullName>
    </submittedName>
</protein>